<name>A0ABD3DBW6_9LAMI</name>
<organism evidence="1 2">
    <name type="scientific">Castilleja foliolosa</name>
    <dbReference type="NCBI Taxonomy" id="1961234"/>
    <lineage>
        <taxon>Eukaryota</taxon>
        <taxon>Viridiplantae</taxon>
        <taxon>Streptophyta</taxon>
        <taxon>Embryophyta</taxon>
        <taxon>Tracheophyta</taxon>
        <taxon>Spermatophyta</taxon>
        <taxon>Magnoliopsida</taxon>
        <taxon>eudicotyledons</taxon>
        <taxon>Gunneridae</taxon>
        <taxon>Pentapetalae</taxon>
        <taxon>asterids</taxon>
        <taxon>lamiids</taxon>
        <taxon>Lamiales</taxon>
        <taxon>Orobanchaceae</taxon>
        <taxon>Pedicularideae</taxon>
        <taxon>Castillejinae</taxon>
        <taxon>Castilleja</taxon>
    </lineage>
</organism>
<dbReference type="AlphaFoldDB" id="A0ABD3DBW6"/>
<reference evidence="2" key="1">
    <citation type="journal article" date="2024" name="IScience">
        <title>Strigolactones Initiate the Formation of Haustorium-like Structures in Castilleja.</title>
        <authorList>
            <person name="Buerger M."/>
            <person name="Peterson D."/>
            <person name="Chory J."/>
        </authorList>
    </citation>
    <scope>NUCLEOTIDE SEQUENCE [LARGE SCALE GENOMIC DNA]</scope>
</reference>
<evidence type="ECO:0000313" key="2">
    <source>
        <dbReference type="Proteomes" id="UP001632038"/>
    </source>
</evidence>
<dbReference type="Proteomes" id="UP001632038">
    <property type="component" value="Unassembled WGS sequence"/>
</dbReference>
<comment type="caution">
    <text evidence="1">The sequence shown here is derived from an EMBL/GenBank/DDBJ whole genome shotgun (WGS) entry which is preliminary data.</text>
</comment>
<dbReference type="EMBL" id="JAVIJP010000017">
    <property type="protein sequence ID" value="KAL3639668.1"/>
    <property type="molecule type" value="Genomic_DNA"/>
</dbReference>
<evidence type="ECO:0000313" key="1">
    <source>
        <dbReference type="EMBL" id="KAL3639668.1"/>
    </source>
</evidence>
<keyword evidence="2" id="KW-1185">Reference proteome</keyword>
<sequence>MRNYDESETANRRLALPEDFELRGFIPLVPAQLILDFFRETTHLEAMEVIKKKTACVQSLANIVWNGRRVYILTARRRNFCLVLSLKSFNDYLLEPNLSVGPLDVSVGAQVVSKAEVGMEDADEVILFKPPTLDKHIDEFTSELTSFGEIDSRNENRSSITSSASLKLSDIVFVCWK</sequence>
<protein>
    <submittedName>
        <fullName evidence="1">Uncharacterized protein</fullName>
    </submittedName>
</protein>
<gene>
    <name evidence="1" type="ORF">CASFOL_014636</name>
</gene>
<proteinExistence type="predicted"/>
<accession>A0ABD3DBW6</accession>